<keyword evidence="8" id="KW-0966">Cell projection</keyword>
<evidence type="ECO:0000256" key="6">
    <source>
        <dbReference type="ARBA" id="ARBA00023136"/>
    </source>
</evidence>
<evidence type="ECO:0000256" key="7">
    <source>
        <dbReference type="SAM" id="Phobius"/>
    </source>
</evidence>
<evidence type="ECO:0000313" key="8">
    <source>
        <dbReference type="EMBL" id="MFC3909474.1"/>
    </source>
</evidence>
<dbReference type="EMBL" id="JBHSAB010000024">
    <property type="protein sequence ID" value="MFC3909474.1"/>
    <property type="molecule type" value="Genomic_DNA"/>
</dbReference>
<name>A0ABV8CHL8_9GAMM</name>
<feature type="transmembrane region" description="Helical" evidence="7">
    <location>
        <begin position="29"/>
        <end position="51"/>
    </location>
</feature>
<dbReference type="RefSeq" id="WP_382343731.1">
    <property type="nucleotide sequence ID" value="NZ_JBHSAB010000024.1"/>
</dbReference>
<keyword evidence="4 7" id="KW-0812">Transmembrane</keyword>
<comment type="similarity">
    <text evidence="2">Belongs to the FliR/MopE/SpaR family.</text>
</comment>
<feature type="transmembrane region" description="Helical" evidence="7">
    <location>
        <begin position="148"/>
        <end position="168"/>
    </location>
</feature>
<gene>
    <name evidence="8" type="ORF">ACFORL_10380</name>
</gene>
<dbReference type="PRINTS" id="PR00953">
    <property type="entry name" value="TYPE3IMRPROT"/>
</dbReference>
<dbReference type="PANTHER" id="PTHR30065:SF1">
    <property type="entry name" value="SURFACE PRESENTATION OF ANTIGENS PROTEIN SPAR"/>
    <property type="match status" value="1"/>
</dbReference>
<sequence length="251" mass="27407">MIKLSVPMLTTFFLIAIRTSPLLLFSPIQAFTALPVMVRLLLLMILSLFIAHNSPLAEPLVEHTALIIAGIIEFCNGLLLTLCLHAALAVFQIAGQLIDEQMGLNALAILNPADHSYDSITGKLLLLLATIIFFASNGHHHMLKTVMASFQAIPPGTLAMFNGFNAVIRQFGLMFYLGFLLTVPLFASLAVIELAGSILARSAPQLSAWFLTLPVKILFGFVALSIVLSSFKPFAAKVFSFCYQSWQRILS</sequence>
<evidence type="ECO:0000313" key="9">
    <source>
        <dbReference type="Proteomes" id="UP001595758"/>
    </source>
</evidence>
<feature type="transmembrane region" description="Helical" evidence="7">
    <location>
        <begin position="174"/>
        <end position="196"/>
    </location>
</feature>
<evidence type="ECO:0000256" key="1">
    <source>
        <dbReference type="ARBA" id="ARBA00004651"/>
    </source>
</evidence>
<evidence type="ECO:0000256" key="5">
    <source>
        <dbReference type="ARBA" id="ARBA00022989"/>
    </source>
</evidence>
<keyword evidence="5 7" id="KW-1133">Transmembrane helix</keyword>
<reference evidence="9" key="1">
    <citation type="journal article" date="2019" name="Int. J. Syst. Evol. Microbiol.">
        <title>The Global Catalogue of Microorganisms (GCM) 10K type strain sequencing project: providing services to taxonomists for standard genome sequencing and annotation.</title>
        <authorList>
            <consortium name="The Broad Institute Genomics Platform"/>
            <consortium name="The Broad Institute Genome Sequencing Center for Infectious Disease"/>
            <person name="Wu L."/>
            <person name="Ma J."/>
        </authorList>
    </citation>
    <scope>NUCLEOTIDE SEQUENCE [LARGE SCALE GENOMIC DNA]</scope>
    <source>
        <strain evidence="9">CCUG 59858</strain>
    </source>
</reference>
<evidence type="ECO:0000256" key="3">
    <source>
        <dbReference type="ARBA" id="ARBA00022475"/>
    </source>
</evidence>
<accession>A0ABV8CHL8</accession>
<keyword evidence="6 7" id="KW-0472">Membrane</keyword>
<keyword evidence="8" id="KW-0969">Cilium</keyword>
<evidence type="ECO:0000256" key="4">
    <source>
        <dbReference type="ARBA" id="ARBA00022692"/>
    </source>
</evidence>
<dbReference type="Pfam" id="PF01311">
    <property type="entry name" value="Bac_export_1"/>
    <property type="match status" value="1"/>
</dbReference>
<feature type="transmembrane region" description="Helical" evidence="7">
    <location>
        <begin position="63"/>
        <end position="94"/>
    </location>
</feature>
<keyword evidence="8" id="KW-0282">Flagellum</keyword>
<dbReference type="Proteomes" id="UP001595758">
    <property type="component" value="Unassembled WGS sequence"/>
</dbReference>
<keyword evidence="3" id="KW-1003">Cell membrane</keyword>
<comment type="subcellular location">
    <subcellularLocation>
        <location evidence="1">Cell membrane</location>
        <topology evidence="1">Multi-pass membrane protein</topology>
    </subcellularLocation>
</comment>
<evidence type="ECO:0000256" key="2">
    <source>
        <dbReference type="ARBA" id="ARBA00009772"/>
    </source>
</evidence>
<keyword evidence="9" id="KW-1185">Reference proteome</keyword>
<organism evidence="8 9">
    <name type="scientific">Legionella dresdenensis</name>
    <dbReference type="NCBI Taxonomy" id="450200"/>
    <lineage>
        <taxon>Bacteria</taxon>
        <taxon>Pseudomonadati</taxon>
        <taxon>Pseudomonadota</taxon>
        <taxon>Gammaproteobacteria</taxon>
        <taxon>Legionellales</taxon>
        <taxon>Legionellaceae</taxon>
        <taxon>Legionella</taxon>
    </lineage>
</organism>
<feature type="transmembrane region" description="Helical" evidence="7">
    <location>
        <begin position="208"/>
        <end position="231"/>
    </location>
</feature>
<dbReference type="PANTHER" id="PTHR30065">
    <property type="entry name" value="FLAGELLAR BIOSYNTHETIC PROTEIN FLIR"/>
    <property type="match status" value="1"/>
</dbReference>
<feature type="transmembrane region" description="Helical" evidence="7">
    <location>
        <begin position="120"/>
        <end position="136"/>
    </location>
</feature>
<comment type="caution">
    <text evidence="8">The sequence shown here is derived from an EMBL/GenBank/DDBJ whole genome shotgun (WGS) entry which is preliminary data.</text>
</comment>
<proteinExistence type="inferred from homology"/>
<dbReference type="InterPro" id="IPR002010">
    <property type="entry name" value="T3SS_IM_R"/>
</dbReference>
<protein>
    <submittedName>
        <fullName evidence="8">Flagellar biosynthetic protein FliR</fullName>
    </submittedName>
</protein>